<gene>
    <name evidence="9" type="primary">fecD</name>
    <name evidence="9" type="ORF">EDM59_12925</name>
</gene>
<feature type="transmembrane region" description="Helical" evidence="8">
    <location>
        <begin position="304"/>
        <end position="321"/>
    </location>
</feature>
<dbReference type="FunFam" id="1.10.3470.10:FF:000001">
    <property type="entry name" value="Vitamin B12 ABC transporter permease BtuC"/>
    <property type="match status" value="1"/>
</dbReference>
<keyword evidence="6 8" id="KW-1133">Transmembrane helix</keyword>
<keyword evidence="3" id="KW-0813">Transport</keyword>
<dbReference type="GO" id="GO:0033214">
    <property type="term" value="P:siderophore-iron import into cell"/>
    <property type="evidence" value="ECO:0007669"/>
    <property type="project" value="TreeGrafter"/>
</dbReference>
<dbReference type="RefSeq" id="WP_122923967.1">
    <property type="nucleotide sequence ID" value="NZ_RHHU01000007.1"/>
</dbReference>
<feature type="transmembrane region" description="Helical" evidence="8">
    <location>
        <begin position="232"/>
        <end position="258"/>
    </location>
</feature>
<feature type="transmembrane region" description="Helical" evidence="8">
    <location>
        <begin position="88"/>
        <end position="107"/>
    </location>
</feature>
<evidence type="ECO:0000256" key="4">
    <source>
        <dbReference type="ARBA" id="ARBA00022475"/>
    </source>
</evidence>
<dbReference type="PANTHER" id="PTHR30472">
    <property type="entry name" value="FERRIC ENTEROBACTIN TRANSPORT SYSTEM PERMEASE PROTEIN"/>
    <property type="match status" value="1"/>
</dbReference>
<comment type="caution">
    <text evidence="9">The sequence shown here is derived from an EMBL/GenBank/DDBJ whole genome shotgun (WGS) entry which is preliminary data.</text>
</comment>
<dbReference type="GO" id="GO:0005886">
    <property type="term" value="C:plasma membrane"/>
    <property type="evidence" value="ECO:0007669"/>
    <property type="project" value="UniProtKB-SubCell"/>
</dbReference>
<evidence type="ECO:0000256" key="3">
    <source>
        <dbReference type="ARBA" id="ARBA00022448"/>
    </source>
</evidence>
<proteinExistence type="inferred from homology"/>
<evidence type="ECO:0000256" key="5">
    <source>
        <dbReference type="ARBA" id="ARBA00022692"/>
    </source>
</evidence>
<name>A0A3M8DB90_9BACL</name>
<dbReference type="Pfam" id="PF01032">
    <property type="entry name" value="FecCD"/>
    <property type="match status" value="1"/>
</dbReference>
<dbReference type="Proteomes" id="UP000269573">
    <property type="component" value="Unassembled WGS sequence"/>
</dbReference>
<evidence type="ECO:0000256" key="7">
    <source>
        <dbReference type="ARBA" id="ARBA00023136"/>
    </source>
</evidence>
<dbReference type="PANTHER" id="PTHR30472:SF37">
    <property type="entry name" value="FE(3+) DICITRATE TRANSPORT SYSTEM PERMEASE PROTEIN FECD-RELATED"/>
    <property type="match status" value="1"/>
</dbReference>
<evidence type="ECO:0000313" key="10">
    <source>
        <dbReference type="Proteomes" id="UP000269573"/>
    </source>
</evidence>
<evidence type="ECO:0000256" key="8">
    <source>
        <dbReference type="SAM" id="Phobius"/>
    </source>
</evidence>
<sequence>MMRRRMIVPLLLVLLVIAAIIGIGTGAVFISPREVVEALLGTGTKNQMFIIGQYRLPRVVLGILAGAGLAVSGVILQGMIRNPLASPDVIGITKGAGLAAAIVIFLFPKSPAVLLPLAAFGGAAVVALVLYLYTRRRSVQPSTLALVGIAIGVICQAGIQYFMVKNPGDVNSALLWMAGSLWGRGWEHVLAVLPWLLVFMPLTLLLSRKLDVLSLGDDVAEGLGERVDRLRVLLLITSVALAGACVAVVGSIGFVGLLSPHIARRLVGGQHTLLTPVAALIGALLLVVADSIGRGILPPMEVPVGIMTAIIGAPYFLFLIARERKNSFS</sequence>
<dbReference type="CDD" id="cd06550">
    <property type="entry name" value="TM_ABC_iron-siderophores_like"/>
    <property type="match status" value="1"/>
</dbReference>
<evidence type="ECO:0000256" key="6">
    <source>
        <dbReference type="ARBA" id="ARBA00022989"/>
    </source>
</evidence>
<evidence type="ECO:0000313" key="9">
    <source>
        <dbReference type="EMBL" id="RNB85302.1"/>
    </source>
</evidence>
<dbReference type="InterPro" id="IPR037294">
    <property type="entry name" value="ABC_BtuC-like"/>
</dbReference>
<keyword evidence="5 8" id="KW-0812">Transmembrane</keyword>
<feature type="transmembrane region" description="Helical" evidence="8">
    <location>
        <begin position="144"/>
        <end position="164"/>
    </location>
</feature>
<evidence type="ECO:0000256" key="2">
    <source>
        <dbReference type="ARBA" id="ARBA00007935"/>
    </source>
</evidence>
<organism evidence="9 10">
    <name type="scientific">Brevibacillus nitrificans</name>
    <dbReference type="NCBI Taxonomy" id="651560"/>
    <lineage>
        <taxon>Bacteria</taxon>
        <taxon>Bacillati</taxon>
        <taxon>Bacillota</taxon>
        <taxon>Bacilli</taxon>
        <taxon>Bacillales</taxon>
        <taxon>Paenibacillaceae</taxon>
        <taxon>Brevibacillus</taxon>
    </lineage>
</organism>
<evidence type="ECO:0000256" key="1">
    <source>
        <dbReference type="ARBA" id="ARBA00004651"/>
    </source>
</evidence>
<keyword evidence="10" id="KW-1185">Reference proteome</keyword>
<feature type="transmembrane region" description="Helical" evidence="8">
    <location>
        <begin position="113"/>
        <end position="132"/>
    </location>
</feature>
<keyword evidence="4" id="KW-1003">Cell membrane</keyword>
<dbReference type="EMBL" id="RHHU01000007">
    <property type="protein sequence ID" value="RNB85302.1"/>
    <property type="molecule type" value="Genomic_DNA"/>
</dbReference>
<dbReference type="AlphaFoldDB" id="A0A3M8DB90"/>
<reference evidence="9 10" key="1">
    <citation type="submission" date="2018-10" db="EMBL/GenBank/DDBJ databases">
        <title>Phylogenomics of Brevibacillus.</title>
        <authorList>
            <person name="Dunlap C."/>
        </authorList>
    </citation>
    <scope>NUCLEOTIDE SEQUENCE [LARGE SCALE GENOMIC DNA]</scope>
    <source>
        <strain evidence="9 10">JCM 15774</strain>
    </source>
</reference>
<dbReference type="SUPFAM" id="SSF81345">
    <property type="entry name" value="ABC transporter involved in vitamin B12 uptake, BtuC"/>
    <property type="match status" value="1"/>
</dbReference>
<comment type="similarity">
    <text evidence="2">Belongs to the binding-protein-dependent transport system permease family. FecCD subfamily.</text>
</comment>
<accession>A0A3M8DB90</accession>
<dbReference type="Gene3D" id="1.10.3470.10">
    <property type="entry name" value="ABC transporter involved in vitamin B12 uptake, BtuC"/>
    <property type="match status" value="1"/>
</dbReference>
<feature type="transmembrane region" description="Helical" evidence="8">
    <location>
        <begin position="184"/>
        <end position="206"/>
    </location>
</feature>
<dbReference type="GO" id="GO:0022857">
    <property type="term" value="F:transmembrane transporter activity"/>
    <property type="evidence" value="ECO:0007669"/>
    <property type="project" value="InterPro"/>
</dbReference>
<dbReference type="InterPro" id="IPR000522">
    <property type="entry name" value="ABC_transptr_permease_BtuC"/>
</dbReference>
<keyword evidence="7 8" id="KW-0472">Membrane</keyword>
<feature type="transmembrane region" description="Helical" evidence="8">
    <location>
        <begin position="273"/>
        <end position="292"/>
    </location>
</feature>
<comment type="subcellular location">
    <subcellularLocation>
        <location evidence="1">Cell membrane</location>
        <topology evidence="1">Multi-pass membrane protein</topology>
    </subcellularLocation>
</comment>
<protein>
    <submittedName>
        <fullName evidence="9">Iron-dicitrate transporter subunit FecD</fullName>
    </submittedName>
</protein>
<feature type="transmembrane region" description="Helical" evidence="8">
    <location>
        <begin position="56"/>
        <end position="76"/>
    </location>
</feature>